<comment type="caution">
    <text evidence="2">The sequence shown here is derived from an EMBL/GenBank/DDBJ whole genome shotgun (WGS) entry which is preliminary data.</text>
</comment>
<gene>
    <name evidence="2" type="ORF">CEXT_637741</name>
</gene>
<dbReference type="AlphaFoldDB" id="A0AAV4MHM8"/>
<evidence type="ECO:0000313" key="3">
    <source>
        <dbReference type="Proteomes" id="UP001054945"/>
    </source>
</evidence>
<name>A0AAV4MHM8_CAEEX</name>
<keyword evidence="3" id="KW-1185">Reference proteome</keyword>
<dbReference type="EMBL" id="BPLR01002245">
    <property type="protein sequence ID" value="GIX71702.1"/>
    <property type="molecule type" value="Genomic_DNA"/>
</dbReference>
<accession>A0AAV4MHM8</accession>
<protein>
    <submittedName>
        <fullName evidence="2">Uncharacterized protein</fullName>
    </submittedName>
</protein>
<reference evidence="2 3" key="1">
    <citation type="submission" date="2021-06" db="EMBL/GenBank/DDBJ databases">
        <title>Caerostris extrusa draft genome.</title>
        <authorList>
            <person name="Kono N."/>
            <person name="Arakawa K."/>
        </authorList>
    </citation>
    <scope>NUCLEOTIDE SEQUENCE [LARGE SCALE GENOMIC DNA]</scope>
</reference>
<feature type="region of interest" description="Disordered" evidence="1">
    <location>
        <begin position="29"/>
        <end position="58"/>
    </location>
</feature>
<sequence>MIPSKEENPVHGIPATLISFLAPRHCLRQPARNEPATTSIPDSIRMHKRTTENDYPRRKSISQASRIFREWAKVWRMLFFLHFTGERAEEVQSSTS</sequence>
<evidence type="ECO:0000313" key="2">
    <source>
        <dbReference type="EMBL" id="GIX71702.1"/>
    </source>
</evidence>
<dbReference type="Proteomes" id="UP001054945">
    <property type="component" value="Unassembled WGS sequence"/>
</dbReference>
<evidence type="ECO:0000256" key="1">
    <source>
        <dbReference type="SAM" id="MobiDB-lite"/>
    </source>
</evidence>
<proteinExistence type="predicted"/>
<organism evidence="2 3">
    <name type="scientific">Caerostris extrusa</name>
    <name type="common">Bark spider</name>
    <name type="synonym">Caerostris bankana</name>
    <dbReference type="NCBI Taxonomy" id="172846"/>
    <lineage>
        <taxon>Eukaryota</taxon>
        <taxon>Metazoa</taxon>
        <taxon>Ecdysozoa</taxon>
        <taxon>Arthropoda</taxon>
        <taxon>Chelicerata</taxon>
        <taxon>Arachnida</taxon>
        <taxon>Araneae</taxon>
        <taxon>Araneomorphae</taxon>
        <taxon>Entelegynae</taxon>
        <taxon>Araneoidea</taxon>
        <taxon>Araneidae</taxon>
        <taxon>Caerostris</taxon>
    </lineage>
</organism>